<dbReference type="EMBL" id="CP013070">
    <property type="protein sequence ID" value="APL94767.1"/>
    <property type="molecule type" value="Genomic_DNA"/>
</dbReference>
<sequence>MSDTHGLKLLSTLHEDGRLTVELAEETLPAPKGDEVLVRVEAAPINPSDLGLLFAAADLANADYAEGRIVARMSDPARRALAGRVGQPMTIGNEAAGTVMAAGEAPEAQALLGKRVAMIGGGMFAEYRLLGAAGCMALPDDVTAEQGASAFVNPLTALGFVETMTREGHRAIVHTAAASNLGQMLVRICQEDGIPLVNIVRNEAQVAILQDMGAEYVLDSSKEDFVARLQDAVAATGATIAFDAIGGGHLVSQILNAMEQVVSKNAPYSRYGSDILKQAYIYGALDMSPTILTRSFGFGWNIGGWLLFSFLQKASTETAERLRQRVRDGLTTTFASHYKARISLKEALSRDAVLTYSARRTGEKYLIVPNG</sequence>
<protein>
    <submittedName>
        <fullName evidence="4">NADH oxidase</fullName>
    </submittedName>
</protein>
<dbReference type="SUPFAM" id="SSF51735">
    <property type="entry name" value="NAD(P)-binding Rossmann-fold domains"/>
    <property type="match status" value="1"/>
</dbReference>
<name>A0A1L5BPS1_SPHIB</name>
<dbReference type="GO" id="GO:0070402">
    <property type="term" value="F:NADPH binding"/>
    <property type="evidence" value="ECO:0007669"/>
    <property type="project" value="TreeGrafter"/>
</dbReference>
<dbReference type="InterPro" id="IPR011032">
    <property type="entry name" value="GroES-like_sf"/>
</dbReference>
<dbReference type="SMART" id="SM00829">
    <property type="entry name" value="PKS_ER"/>
    <property type="match status" value="1"/>
</dbReference>
<dbReference type="InterPro" id="IPR036291">
    <property type="entry name" value="NAD(P)-bd_dom_sf"/>
</dbReference>
<dbReference type="Gene3D" id="3.90.180.10">
    <property type="entry name" value="Medium-chain alcohol dehydrogenases, catalytic domain"/>
    <property type="match status" value="1"/>
</dbReference>
<evidence type="ECO:0000256" key="1">
    <source>
        <dbReference type="ARBA" id="ARBA00022857"/>
    </source>
</evidence>
<dbReference type="AlphaFoldDB" id="A0A1L5BPS1"/>
<dbReference type="GO" id="GO:0016651">
    <property type="term" value="F:oxidoreductase activity, acting on NAD(P)H"/>
    <property type="evidence" value="ECO:0007669"/>
    <property type="project" value="TreeGrafter"/>
</dbReference>
<dbReference type="InterPro" id="IPR020843">
    <property type="entry name" value="ER"/>
</dbReference>
<evidence type="ECO:0000313" key="4">
    <source>
        <dbReference type="EMBL" id="APL94767.1"/>
    </source>
</evidence>
<keyword evidence="1" id="KW-0521">NADP</keyword>
<dbReference type="Pfam" id="PF00107">
    <property type="entry name" value="ADH_zinc_N"/>
    <property type="match status" value="1"/>
</dbReference>
<reference evidence="4 5" key="1">
    <citation type="journal article" date="2012" name="J. Bacteriol.">
        <title>Genome sequence of Sphingobium indicum B90A, a hexachlorocyclohexane-degrading bacterium.</title>
        <authorList>
            <person name="Anand S."/>
            <person name="Sangwan N."/>
            <person name="Lata P."/>
            <person name="Kaur J."/>
            <person name="Dua A."/>
            <person name="Singh A.K."/>
            <person name="Verma M."/>
            <person name="Kaur J."/>
            <person name="Khurana J.P."/>
            <person name="Khurana P."/>
            <person name="Mathur S."/>
            <person name="Lal R."/>
        </authorList>
    </citation>
    <scope>NUCLEOTIDE SEQUENCE [LARGE SCALE GENOMIC DNA]</scope>
    <source>
        <strain evidence="5">DSM 16412 / CCM 7286 / MTCC 6364 / B90A</strain>
    </source>
</reference>
<organism evidence="4 5">
    <name type="scientific">Sphingobium indicum (strain DSM 16412 / CCM 7286 / MTCC 6364 / B90A)</name>
    <dbReference type="NCBI Taxonomy" id="861109"/>
    <lineage>
        <taxon>Bacteria</taxon>
        <taxon>Pseudomonadati</taxon>
        <taxon>Pseudomonadota</taxon>
        <taxon>Alphaproteobacteria</taxon>
        <taxon>Sphingomonadales</taxon>
        <taxon>Sphingomonadaceae</taxon>
        <taxon>Sphingobium</taxon>
    </lineage>
</organism>
<dbReference type="PANTHER" id="PTHR48106">
    <property type="entry name" value="QUINONE OXIDOREDUCTASE PIG3-RELATED"/>
    <property type="match status" value="1"/>
</dbReference>
<dbReference type="InterPro" id="IPR013154">
    <property type="entry name" value="ADH-like_N"/>
</dbReference>
<dbReference type="CDD" id="cd08291">
    <property type="entry name" value="ETR_like_1"/>
    <property type="match status" value="1"/>
</dbReference>
<dbReference type="PANTHER" id="PTHR48106:SF18">
    <property type="entry name" value="QUINONE OXIDOREDUCTASE PIG3"/>
    <property type="match status" value="1"/>
</dbReference>
<dbReference type="InterPro" id="IPR013149">
    <property type="entry name" value="ADH-like_C"/>
</dbReference>
<dbReference type="RefSeq" id="WP_007687691.1">
    <property type="nucleotide sequence ID" value="NZ_CP013070.1"/>
</dbReference>
<gene>
    <name evidence="4" type="ORF">SIDU_09735</name>
</gene>
<feature type="domain" description="Enoyl reductase (ER)" evidence="3">
    <location>
        <begin position="17"/>
        <end position="354"/>
    </location>
</feature>
<proteinExistence type="predicted"/>
<dbReference type="Proteomes" id="UP000004550">
    <property type="component" value="Chromosome"/>
</dbReference>
<dbReference type="Pfam" id="PF08240">
    <property type="entry name" value="ADH_N"/>
    <property type="match status" value="1"/>
</dbReference>
<dbReference type="Gene3D" id="3.40.50.720">
    <property type="entry name" value="NAD(P)-binding Rossmann-like Domain"/>
    <property type="match status" value="1"/>
</dbReference>
<evidence type="ECO:0000256" key="2">
    <source>
        <dbReference type="ARBA" id="ARBA00023002"/>
    </source>
</evidence>
<keyword evidence="2" id="KW-0560">Oxidoreductase</keyword>
<dbReference type="KEGG" id="sinb:SIDU_09735"/>
<evidence type="ECO:0000259" key="3">
    <source>
        <dbReference type="SMART" id="SM00829"/>
    </source>
</evidence>
<accession>A0A1L5BPS1</accession>
<evidence type="ECO:0000313" key="5">
    <source>
        <dbReference type="Proteomes" id="UP000004550"/>
    </source>
</evidence>
<dbReference type="SUPFAM" id="SSF50129">
    <property type="entry name" value="GroES-like"/>
    <property type="match status" value="1"/>
</dbReference>